<comment type="cofactor">
    <cofactor evidence="1">
        <name>FAD</name>
        <dbReference type="ChEBI" id="CHEBI:57692"/>
    </cofactor>
</comment>
<dbReference type="PANTHER" id="PTHR46496">
    <property type="match status" value="1"/>
</dbReference>
<feature type="domain" description="FAD-binding" evidence="5">
    <location>
        <begin position="15"/>
        <end position="351"/>
    </location>
</feature>
<dbReference type="GO" id="GO:0071949">
    <property type="term" value="F:FAD binding"/>
    <property type="evidence" value="ECO:0007669"/>
    <property type="project" value="InterPro"/>
</dbReference>
<accession>A0A1C0ZZ06</accession>
<dbReference type="InterPro" id="IPR002938">
    <property type="entry name" value="FAD-bd"/>
</dbReference>
<dbReference type="InterPro" id="IPR036188">
    <property type="entry name" value="FAD/NAD-bd_sf"/>
</dbReference>
<dbReference type="PANTHER" id="PTHR46496:SF1">
    <property type="entry name" value="ZEAXANTHIN EPOXIDASE, CHLOROPLASTIC"/>
    <property type="match status" value="1"/>
</dbReference>
<keyword evidence="2" id="KW-0285">Flavoprotein</keyword>
<evidence type="ECO:0000259" key="5">
    <source>
        <dbReference type="Pfam" id="PF01494"/>
    </source>
</evidence>
<dbReference type="PRINTS" id="PR00420">
    <property type="entry name" value="RNGMNOXGNASE"/>
</dbReference>
<evidence type="ECO:0000256" key="1">
    <source>
        <dbReference type="ARBA" id="ARBA00001974"/>
    </source>
</evidence>
<keyword evidence="4" id="KW-0560">Oxidoreductase</keyword>
<comment type="caution">
    <text evidence="6">The sequence shown here is derived from an EMBL/GenBank/DDBJ whole genome shotgun (WGS) entry which is preliminary data.</text>
</comment>
<evidence type="ECO:0000256" key="4">
    <source>
        <dbReference type="ARBA" id="ARBA00023002"/>
    </source>
</evidence>
<dbReference type="EMBL" id="LYPC01000023">
    <property type="protein sequence ID" value="OCT13377.1"/>
    <property type="molecule type" value="Genomic_DNA"/>
</dbReference>
<name>A0A1C0ZZ06_9BACL</name>
<proteinExistence type="predicted"/>
<dbReference type="GO" id="GO:0016491">
    <property type="term" value="F:oxidoreductase activity"/>
    <property type="evidence" value="ECO:0007669"/>
    <property type="project" value="UniProtKB-KW"/>
</dbReference>
<keyword evidence="3" id="KW-0274">FAD</keyword>
<dbReference type="Pfam" id="PF01494">
    <property type="entry name" value="FAD_binding_3"/>
    <property type="match status" value="1"/>
</dbReference>
<protein>
    <submittedName>
        <fullName evidence="6">2-polyprenyl-6-methoxyphenol hydroxylase</fullName>
    </submittedName>
</protein>
<evidence type="ECO:0000313" key="6">
    <source>
        <dbReference type="EMBL" id="OCT13377.1"/>
    </source>
</evidence>
<dbReference type="Proteomes" id="UP000093309">
    <property type="component" value="Unassembled WGS sequence"/>
</dbReference>
<gene>
    <name evidence="6" type="ORF">A8709_03540</name>
</gene>
<organism evidence="6 7">
    <name type="scientific">Paenibacillus pectinilyticus</name>
    <dbReference type="NCBI Taxonomy" id="512399"/>
    <lineage>
        <taxon>Bacteria</taxon>
        <taxon>Bacillati</taxon>
        <taxon>Bacillota</taxon>
        <taxon>Bacilli</taxon>
        <taxon>Bacillales</taxon>
        <taxon>Paenibacillaceae</taxon>
        <taxon>Paenibacillus</taxon>
    </lineage>
</organism>
<evidence type="ECO:0000256" key="2">
    <source>
        <dbReference type="ARBA" id="ARBA00022630"/>
    </source>
</evidence>
<dbReference type="Gene3D" id="3.50.50.60">
    <property type="entry name" value="FAD/NAD(P)-binding domain"/>
    <property type="match status" value="1"/>
</dbReference>
<dbReference type="AlphaFoldDB" id="A0A1C0ZZ06"/>
<sequence>MKLEVLHMSTGSKRKAIVVGAGIGGLCTALSLQLEGWQVLVYDKATSLREAGAGIVLAANAMKALDLLGVGETVRHVGAPVVQADIRTWEGTVITSLPAAKQAALYGMQSYVIHRADLQSILVQAVSERATIQTHKQWVDGKQSDQGAIAVFGDGTQEEADVIIGADGIHSAVREHLFGQHPVRYSGYLALRGVCSTEEALHGNNGGGFEALGPGKRFGLSSLGNGRLFWFAAINAPEGNIPPIEMRKAELLRQFHGWYSPIVSAIEATEGSTILGHPIFDRPPLRRWSSGRMTLLGDAAHPMLPNLGQGGAQAIEDAIVLARCLRHSDIPSALLAYEKERKARTNRIVRMSRSMGRIVQLENPLLIYGRNKILASLSDAGYIRRFDSIIGYEVQ</sequence>
<dbReference type="STRING" id="512399.A8709_03540"/>
<evidence type="ECO:0000256" key="3">
    <source>
        <dbReference type="ARBA" id="ARBA00022827"/>
    </source>
</evidence>
<evidence type="ECO:0000313" key="7">
    <source>
        <dbReference type="Proteomes" id="UP000093309"/>
    </source>
</evidence>
<keyword evidence="7" id="KW-1185">Reference proteome</keyword>
<reference evidence="7" key="1">
    <citation type="submission" date="2016-05" db="EMBL/GenBank/DDBJ databases">
        <title>Paenibacillus oryzae. sp. nov., isolated from the rice root.</title>
        <authorList>
            <person name="Zhang J."/>
            <person name="Zhang X."/>
        </authorList>
    </citation>
    <scope>NUCLEOTIDE SEQUENCE [LARGE SCALE GENOMIC DNA]</scope>
    <source>
        <strain evidence="7">KCTC13222</strain>
    </source>
</reference>
<dbReference type="SUPFAM" id="SSF51905">
    <property type="entry name" value="FAD/NAD(P)-binding domain"/>
    <property type="match status" value="1"/>
</dbReference>